<evidence type="ECO:0000256" key="1">
    <source>
        <dbReference type="ARBA" id="ARBA00003125"/>
    </source>
</evidence>
<evidence type="ECO:0000256" key="10">
    <source>
        <dbReference type="ARBA" id="ARBA00048639"/>
    </source>
</evidence>
<dbReference type="AlphaFoldDB" id="A0A269PE55"/>
<proteinExistence type="inferred from homology"/>
<dbReference type="Gene3D" id="3.20.20.70">
    <property type="entry name" value="Aldolase class I"/>
    <property type="match status" value="1"/>
</dbReference>
<dbReference type="GO" id="GO:0044205">
    <property type="term" value="P:'de novo' UMP biosynthetic process"/>
    <property type="evidence" value="ECO:0007669"/>
    <property type="project" value="UniProtKB-UniRule"/>
</dbReference>
<dbReference type="Proteomes" id="UP000215771">
    <property type="component" value="Unassembled WGS sequence"/>
</dbReference>
<dbReference type="RefSeq" id="WP_095276776.1">
    <property type="nucleotide sequence ID" value="NZ_NQMQ01000010.1"/>
</dbReference>
<keyword evidence="9 11" id="KW-0472">Membrane</keyword>
<evidence type="ECO:0000256" key="5">
    <source>
        <dbReference type="ARBA" id="ARBA00022630"/>
    </source>
</evidence>
<feature type="binding site" evidence="11">
    <location>
        <position position="199"/>
    </location>
    <ligand>
        <name>substrate</name>
    </ligand>
</feature>
<feature type="binding site" evidence="11">
    <location>
        <position position="194"/>
    </location>
    <ligand>
        <name>FMN</name>
        <dbReference type="ChEBI" id="CHEBI:58210"/>
    </ligand>
</feature>
<feature type="binding site" evidence="11">
    <location>
        <position position="90"/>
    </location>
    <ligand>
        <name>substrate</name>
    </ligand>
</feature>
<evidence type="ECO:0000256" key="3">
    <source>
        <dbReference type="ARBA" id="ARBA00005161"/>
    </source>
</evidence>
<dbReference type="InterPro" id="IPR005719">
    <property type="entry name" value="Dihydroorotate_DH_2"/>
</dbReference>
<dbReference type="InterPro" id="IPR001295">
    <property type="entry name" value="Dihydroorotate_DH_CS"/>
</dbReference>
<dbReference type="GO" id="GO:0005886">
    <property type="term" value="C:plasma membrane"/>
    <property type="evidence" value="ECO:0007669"/>
    <property type="project" value="UniProtKB-SubCell"/>
</dbReference>
<feature type="binding site" evidence="11">
    <location>
        <position position="194"/>
    </location>
    <ligand>
        <name>substrate</name>
    </ligand>
</feature>
<organism evidence="13 14">
    <name type="scientific">Corynebacterium hadale</name>
    <dbReference type="NCBI Taxonomy" id="2026255"/>
    <lineage>
        <taxon>Bacteria</taxon>
        <taxon>Bacillati</taxon>
        <taxon>Actinomycetota</taxon>
        <taxon>Actinomycetes</taxon>
        <taxon>Mycobacteriales</taxon>
        <taxon>Corynebacteriaceae</taxon>
        <taxon>Corynebacterium</taxon>
    </lineage>
</organism>
<accession>A0A269PE55</accession>
<dbReference type="PROSITE" id="PS00912">
    <property type="entry name" value="DHODEHASE_2"/>
    <property type="match status" value="1"/>
</dbReference>
<evidence type="ECO:0000313" key="14">
    <source>
        <dbReference type="Proteomes" id="UP000215771"/>
    </source>
</evidence>
<dbReference type="EC" id="1.3.5.2" evidence="11"/>
<dbReference type="EMBL" id="NQMQ01000010">
    <property type="protein sequence ID" value="PAJ70332.1"/>
    <property type="molecule type" value="Genomic_DNA"/>
</dbReference>
<feature type="binding site" evidence="11">
    <location>
        <begin position="135"/>
        <end position="139"/>
    </location>
    <ligand>
        <name>substrate</name>
    </ligand>
</feature>
<keyword evidence="8 11" id="KW-0560">Oxidoreductase</keyword>
<protein>
    <recommendedName>
        <fullName evidence="11">Dihydroorotate dehydrogenase (quinone)</fullName>
        <ecNumber evidence="11">1.3.5.2</ecNumber>
    </recommendedName>
    <alternativeName>
        <fullName evidence="11">DHOdehase</fullName>
        <shortName evidence="11">DHOD</shortName>
        <shortName evidence="11">DHODase</shortName>
    </alternativeName>
    <alternativeName>
        <fullName evidence="11">Dihydroorotate oxidase</fullName>
    </alternativeName>
</protein>
<dbReference type="GO" id="GO:0106430">
    <property type="term" value="F:dihydroorotate dehydrogenase (quinone) activity"/>
    <property type="evidence" value="ECO:0007669"/>
    <property type="project" value="UniProtKB-EC"/>
</dbReference>
<comment type="subunit">
    <text evidence="11">Monomer.</text>
</comment>
<feature type="binding site" evidence="11">
    <location>
        <position position="110"/>
    </location>
    <ligand>
        <name>FMN</name>
        <dbReference type="ChEBI" id="CHEBI:58210"/>
    </ligand>
</feature>
<sequence>MHSLPSGTQLTKASEAAYDAAYAAALKAMFLLPPERIHGIINAGLRALHVASPVNRLAERVVRVHDSALEQECFGVRFPAPLGLAAGFDKNASSLDAWGALGFGYAEVGTVTPKAQPGNPAPRLFRLPADKAILNRMGFNNDGALPAALNLDARKSDDIVGINIGKNKTATDAVADYRAGATVLGPHADYLVVNVSSPNTPGLRDLQAVEELRPILSVAAESTATPVLVKIAPDLSDEDIDAVADLAVELGLAGIVATNTTISREGLHTPADEVEAMGAGGISGAPLNDRALEVLRRLHARVGDQLTLMSVGGISTPEQAWERIAAGASLLQGYTGFIYGGPAWISRIHRGIAAQVRAHGLENIAQAVGSELPYLR</sequence>
<dbReference type="NCBIfam" id="TIGR01036">
    <property type="entry name" value="pyrD_sub2"/>
    <property type="match status" value="1"/>
</dbReference>
<evidence type="ECO:0000256" key="8">
    <source>
        <dbReference type="ARBA" id="ARBA00023002"/>
    </source>
</evidence>
<evidence type="ECO:0000256" key="9">
    <source>
        <dbReference type="ARBA" id="ARBA00023136"/>
    </source>
</evidence>
<comment type="cofactor">
    <cofactor evidence="11">
        <name>FMN</name>
        <dbReference type="ChEBI" id="CHEBI:58210"/>
    </cofactor>
    <text evidence="11">Binds 1 FMN per subunit.</text>
</comment>
<feature type="binding site" evidence="11">
    <location>
        <begin position="259"/>
        <end position="260"/>
    </location>
    <ligand>
        <name>substrate</name>
    </ligand>
</feature>
<feature type="binding site" evidence="11">
    <location>
        <begin position="86"/>
        <end position="90"/>
    </location>
    <ligand>
        <name>FMN</name>
        <dbReference type="ChEBI" id="CHEBI:58210"/>
    </ligand>
</feature>
<evidence type="ECO:0000313" key="13">
    <source>
        <dbReference type="EMBL" id="PAJ70332.1"/>
    </source>
</evidence>
<feature type="active site" description="Nucleophile" evidence="11">
    <location>
        <position position="197"/>
    </location>
</feature>
<gene>
    <name evidence="11" type="primary">pyrD</name>
    <name evidence="13" type="ORF">CIG21_05255</name>
</gene>
<evidence type="ECO:0000256" key="2">
    <source>
        <dbReference type="ARBA" id="ARBA00004370"/>
    </source>
</evidence>
<dbReference type="PANTHER" id="PTHR48109:SF4">
    <property type="entry name" value="DIHYDROOROTATE DEHYDROGENASE (QUINONE), MITOCHONDRIAL"/>
    <property type="match status" value="1"/>
</dbReference>
<evidence type="ECO:0000256" key="4">
    <source>
        <dbReference type="ARBA" id="ARBA00005359"/>
    </source>
</evidence>
<dbReference type="InterPro" id="IPR050074">
    <property type="entry name" value="DHO_dehydrogenase"/>
</dbReference>
<dbReference type="NCBIfam" id="NF003652">
    <property type="entry name" value="PRK05286.2-5"/>
    <property type="match status" value="1"/>
</dbReference>
<keyword evidence="11" id="KW-1003">Cell membrane</keyword>
<reference evidence="13 14" key="1">
    <citation type="submission" date="2017-08" db="EMBL/GenBank/DDBJ databases">
        <authorList>
            <person name="de Groot N.N."/>
        </authorList>
    </citation>
    <scope>NUCLEOTIDE SEQUENCE [LARGE SCALE GENOMIC DNA]</scope>
    <source>
        <strain evidence="13 14">NBT06-6</strain>
    </source>
</reference>
<evidence type="ECO:0000256" key="11">
    <source>
        <dbReference type="HAMAP-Rule" id="MF_00225"/>
    </source>
</evidence>
<name>A0A269PE55_9CORY</name>
<dbReference type="GO" id="GO:0006207">
    <property type="term" value="P:'de novo' pyrimidine nucleobase biosynthetic process"/>
    <property type="evidence" value="ECO:0007669"/>
    <property type="project" value="UniProtKB-UniRule"/>
</dbReference>
<feature type="binding site" evidence="11">
    <location>
        <position position="284"/>
    </location>
    <ligand>
        <name>FMN</name>
        <dbReference type="ChEBI" id="CHEBI:58210"/>
    </ligand>
</feature>
<dbReference type="UniPathway" id="UPA00070">
    <property type="reaction ID" value="UER00946"/>
</dbReference>
<feature type="binding site" evidence="11">
    <location>
        <position position="163"/>
    </location>
    <ligand>
        <name>FMN</name>
        <dbReference type="ChEBI" id="CHEBI:58210"/>
    </ligand>
</feature>
<dbReference type="CDD" id="cd04738">
    <property type="entry name" value="DHOD_2_like"/>
    <property type="match status" value="1"/>
</dbReference>
<feature type="binding site" evidence="11">
    <location>
        <position position="230"/>
    </location>
    <ligand>
        <name>FMN</name>
        <dbReference type="ChEBI" id="CHEBI:58210"/>
    </ligand>
</feature>
<feature type="binding site" evidence="11">
    <location>
        <position position="258"/>
    </location>
    <ligand>
        <name>FMN</name>
        <dbReference type="ChEBI" id="CHEBI:58210"/>
    </ligand>
</feature>
<evidence type="ECO:0000259" key="12">
    <source>
        <dbReference type="Pfam" id="PF01180"/>
    </source>
</evidence>
<evidence type="ECO:0000256" key="6">
    <source>
        <dbReference type="ARBA" id="ARBA00022643"/>
    </source>
</evidence>
<feature type="binding site" evidence="11">
    <location>
        <begin position="334"/>
        <end position="335"/>
    </location>
    <ligand>
        <name>FMN</name>
        <dbReference type="ChEBI" id="CHEBI:58210"/>
    </ligand>
</feature>
<comment type="function">
    <text evidence="1 11">Catalyzes the conversion of dihydroorotate to orotate with quinone as electron acceptor.</text>
</comment>
<keyword evidence="6 11" id="KW-0288">FMN</keyword>
<dbReference type="InterPro" id="IPR013785">
    <property type="entry name" value="Aldolase_TIM"/>
</dbReference>
<dbReference type="SUPFAM" id="SSF51395">
    <property type="entry name" value="FMN-linked oxidoreductases"/>
    <property type="match status" value="1"/>
</dbReference>
<dbReference type="PANTHER" id="PTHR48109">
    <property type="entry name" value="DIHYDROOROTATE DEHYDROGENASE (QUINONE), MITOCHONDRIAL-RELATED"/>
    <property type="match status" value="1"/>
</dbReference>
<feature type="domain" description="Dihydroorotate dehydrogenase catalytic" evidence="12">
    <location>
        <begin position="69"/>
        <end position="354"/>
    </location>
</feature>
<comment type="subcellular location">
    <subcellularLocation>
        <location evidence="11">Cell membrane</location>
        <topology evidence="11">Peripheral membrane protein</topology>
    </subcellularLocation>
    <subcellularLocation>
        <location evidence="2">Membrane</location>
    </subcellularLocation>
</comment>
<dbReference type="InterPro" id="IPR005720">
    <property type="entry name" value="Dihydroorotate_DH_cat"/>
</dbReference>
<dbReference type="HAMAP" id="MF_00225">
    <property type="entry name" value="DHO_dh_type2"/>
    <property type="match status" value="1"/>
</dbReference>
<comment type="catalytic activity">
    <reaction evidence="10 11">
        <text>(S)-dihydroorotate + a quinone = orotate + a quinol</text>
        <dbReference type="Rhea" id="RHEA:30187"/>
        <dbReference type="ChEBI" id="CHEBI:24646"/>
        <dbReference type="ChEBI" id="CHEBI:30839"/>
        <dbReference type="ChEBI" id="CHEBI:30864"/>
        <dbReference type="ChEBI" id="CHEBI:132124"/>
        <dbReference type="EC" id="1.3.5.2"/>
    </reaction>
</comment>
<dbReference type="Pfam" id="PF01180">
    <property type="entry name" value="DHO_dh"/>
    <property type="match status" value="1"/>
</dbReference>
<dbReference type="GO" id="GO:0005737">
    <property type="term" value="C:cytoplasm"/>
    <property type="evidence" value="ECO:0007669"/>
    <property type="project" value="InterPro"/>
</dbReference>
<evidence type="ECO:0000256" key="7">
    <source>
        <dbReference type="ARBA" id="ARBA00022975"/>
    </source>
</evidence>
<keyword evidence="5 11" id="KW-0285">Flavoprotein</keyword>
<dbReference type="NCBIfam" id="NF003645">
    <property type="entry name" value="PRK05286.1-2"/>
    <property type="match status" value="1"/>
</dbReference>
<dbReference type="NCBIfam" id="NF003648">
    <property type="entry name" value="PRK05286.2-1"/>
    <property type="match status" value="1"/>
</dbReference>
<keyword evidence="7 11" id="KW-0665">Pyrimidine biosynthesis</keyword>
<dbReference type="PROSITE" id="PS00911">
    <property type="entry name" value="DHODEHASE_1"/>
    <property type="match status" value="1"/>
</dbReference>
<comment type="pathway">
    <text evidence="3 11">Pyrimidine metabolism; UMP biosynthesis via de novo pathway; orotate from (S)-dihydroorotate (quinone route): step 1/1.</text>
</comment>
<comment type="similarity">
    <text evidence="4 11">Belongs to the dihydroorotate dehydrogenase family. Type 2 subfamily.</text>
</comment>
<feature type="binding site" evidence="11">
    <location>
        <position position="313"/>
    </location>
    <ligand>
        <name>FMN</name>
        <dbReference type="ChEBI" id="CHEBI:58210"/>
    </ligand>
</feature>
<comment type="caution">
    <text evidence="13">The sequence shown here is derived from an EMBL/GenBank/DDBJ whole genome shotgun (WGS) entry which is preliminary data.</text>
</comment>